<reference evidence="2 3" key="1">
    <citation type="submission" date="2018-10" db="EMBL/GenBank/DDBJ databases">
        <title>Fifty Aureobasidium pullulans genomes reveal a recombining polyextremotolerant generalist.</title>
        <authorList>
            <person name="Gostincar C."/>
            <person name="Turk M."/>
            <person name="Zajc J."/>
            <person name="Gunde-Cimerman N."/>
        </authorList>
    </citation>
    <scope>NUCLEOTIDE SEQUENCE [LARGE SCALE GENOMIC DNA]</scope>
    <source>
        <strain evidence="2 3">EXF-9785</strain>
    </source>
</reference>
<dbReference type="EMBL" id="QZAV01000212">
    <property type="protein sequence ID" value="THX34905.1"/>
    <property type="molecule type" value="Genomic_DNA"/>
</dbReference>
<evidence type="ECO:0000256" key="1">
    <source>
        <dbReference type="SAM" id="MobiDB-lite"/>
    </source>
</evidence>
<feature type="compositionally biased region" description="Acidic residues" evidence="1">
    <location>
        <begin position="392"/>
        <end position="404"/>
    </location>
</feature>
<gene>
    <name evidence="2" type="ORF">D6D10_07418</name>
</gene>
<evidence type="ECO:0000313" key="2">
    <source>
        <dbReference type="EMBL" id="THX34905.1"/>
    </source>
</evidence>
<sequence length="501" mass="55429">MTRSSHEVRPGNSASLITSAISQVQATYFLSDEAAETNMICLSEQSGRCGHNFGSCFPTVRVSFSSTLAPRHNVLFEARGIATISAVLRRSLNWSPAASPCHSLVPVHRLRSTLCGNQLSACALSFFFRVAVSCKDAKLRSAVTHAKDTVSDPAQILYDRVAVECVDIAEQLCPTLPYSRTKTRATGPSSLREDHISQSRLGRPPCCSHHCYLFCPAVSTAASSSVIGYLQGQLAVVQNDVLSRETLLEAREAEVQRLKQNIESQHATLTRQSIKITALEGRTVALGPDDPKLTAQLKARKLRSRIFRTSSSLETSRSWTSRKLENPRRRTHYGADSQRQATEKEMGFDCDRGEENNDQAAFDNFIGCLPPHKMKEGESGKQAEARTHQADDEYADEDEDEDTDAPTPQERPMSERVHDPAFLESSPAPVRNSVQWSDDAQEQLDPPETQSLQIAYAPFHSRERFRQRTQAIYHSGAQPFDQDIAPSPSKLGHAEKSCSTP</sequence>
<accession>A0A4S9EK07</accession>
<feature type="compositionally biased region" description="Basic and acidic residues" evidence="1">
    <location>
        <begin position="412"/>
        <end position="421"/>
    </location>
</feature>
<comment type="caution">
    <text evidence="2">The sequence shown here is derived from an EMBL/GenBank/DDBJ whole genome shotgun (WGS) entry which is preliminary data.</text>
</comment>
<proteinExistence type="predicted"/>
<protein>
    <submittedName>
        <fullName evidence="2">Uncharacterized protein</fullName>
    </submittedName>
</protein>
<name>A0A4S9EK07_AURPU</name>
<feature type="compositionally biased region" description="Basic and acidic residues" evidence="1">
    <location>
        <begin position="373"/>
        <end position="391"/>
    </location>
</feature>
<dbReference type="AlphaFoldDB" id="A0A4S9EK07"/>
<organism evidence="2 3">
    <name type="scientific">Aureobasidium pullulans</name>
    <name type="common">Black yeast</name>
    <name type="synonym">Pullularia pullulans</name>
    <dbReference type="NCBI Taxonomy" id="5580"/>
    <lineage>
        <taxon>Eukaryota</taxon>
        <taxon>Fungi</taxon>
        <taxon>Dikarya</taxon>
        <taxon>Ascomycota</taxon>
        <taxon>Pezizomycotina</taxon>
        <taxon>Dothideomycetes</taxon>
        <taxon>Dothideomycetidae</taxon>
        <taxon>Dothideales</taxon>
        <taxon>Saccotheciaceae</taxon>
        <taxon>Aureobasidium</taxon>
    </lineage>
</organism>
<dbReference type="Proteomes" id="UP000308953">
    <property type="component" value="Unassembled WGS sequence"/>
</dbReference>
<evidence type="ECO:0000313" key="3">
    <source>
        <dbReference type="Proteomes" id="UP000308953"/>
    </source>
</evidence>
<feature type="region of interest" description="Disordered" evidence="1">
    <location>
        <begin position="363"/>
        <end position="501"/>
    </location>
</feature>
<feature type="compositionally biased region" description="Basic and acidic residues" evidence="1">
    <location>
        <begin position="492"/>
        <end position="501"/>
    </location>
</feature>
<feature type="region of interest" description="Disordered" evidence="1">
    <location>
        <begin position="316"/>
        <end position="344"/>
    </location>
</feature>